<keyword evidence="2" id="KW-0812">Transmembrane</keyword>
<sequence>MLGFALLFLISGAISMMTQHGNGADAGFLATGTLIVSVGSAAWLWKHPSWWIAPRNHYLYLAGGTVLGVGLSALLPFLNGAGPWMVLGAAIVVYGYFERLRLLMTLGSGVMLAGLLAALIRTDIWGGALHLLTTAMLAIGAYRLHMMRHGRRRESADSEPDFIGSFEEFDRDEARRP</sequence>
<accession>A0A0S2LUW0</accession>
<feature type="transmembrane region" description="Helical" evidence="2">
    <location>
        <begin position="81"/>
        <end position="97"/>
    </location>
</feature>
<evidence type="ECO:0000313" key="4">
    <source>
        <dbReference type="Proteomes" id="UP000059574"/>
    </source>
</evidence>
<dbReference type="Proteomes" id="UP000059574">
    <property type="component" value="Chromosome"/>
</dbReference>
<name>A0A0S2LUW0_9MICC</name>
<feature type="transmembrane region" description="Helical" evidence="2">
    <location>
        <begin position="102"/>
        <end position="120"/>
    </location>
</feature>
<keyword evidence="2" id="KW-1133">Transmembrane helix</keyword>
<evidence type="ECO:0000256" key="1">
    <source>
        <dbReference type="SAM" id="MobiDB-lite"/>
    </source>
</evidence>
<reference evidence="3 4" key="2">
    <citation type="journal article" date="2016" name="J. Biotechnol.">
        <title>Complete genome sequence of Arthrobacter alpinus ERGS4:06, a yellow pigmented bacterium tolerant to cold and radiations isolated from Sikkim Himalaya.</title>
        <authorList>
            <person name="Kumar R."/>
            <person name="Singh D."/>
            <person name="Swarnkar M.K."/>
            <person name="Singh A.K."/>
            <person name="Kumar S."/>
        </authorList>
    </citation>
    <scope>NUCLEOTIDE SEQUENCE [LARGE SCALE GENOMIC DNA]</scope>
    <source>
        <strain evidence="3 4">ERGS4:06</strain>
    </source>
</reference>
<keyword evidence="2" id="KW-0472">Membrane</keyword>
<evidence type="ECO:0000256" key="2">
    <source>
        <dbReference type="SAM" id="Phobius"/>
    </source>
</evidence>
<feature type="transmembrane region" description="Helical" evidence="2">
    <location>
        <begin position="25"/>
        <end position="45"/>
    </location>
</feature>
<feature type="transmembrane region" description="Helical" evidence="2">
    <location>
        <begin position="57"/>
        <end position="75"/>
    </location>
</feature>
<proteinExistence type="predicted"/>
<evidence type="ECO:0000313" key="3">
    <source>
        <dbReference type="EMBL" id="ALO65261.1"/>
    </source>
</evidence>
<reference evidence="4" key="1">
    <citation type="submission" date="2015-11" db="EMBL/GenBank/DDBJ databases">
        <authorList>
            <person name="Kumar R."/>
            <person name="Singh D."/>
            <person name="Swarnkar M.K."/>
            <person name="Singh A.K."/>
            <person name="Kumar S."/>
        </authorList>
    </citation>
    <scope>NUCLEOTIDE SEQUENCE [LARGE SCALE GENOMIC DNA]</scope>
    <source>
        <strain evidence="4">ERGS4:06</strain>
    </source>
</reference>
<dbReference type="EMBL" id="CP013200">
    <property type="protein sequence ID" value="ALO65261.1"/>
    <property type="molecule type" value="Genomic_DNA"/>
</dbReference>
<feature type="transmembrane region" description="Helical" evidence="2">
    <location>
        <begin position="126"/>
        <end position="144"/>
    </location>
</feature>
<protein>
    <submittedName>
        <fullName evidence="3">Uncharacterized protein</fullName>
    </submittedName>
</protein>
<dbReference type="AlphaFoldDB" id="A0A0S2LUW0"/>
<gene>
    <name evidence="3" type="ORF">AS189_00630</name>
</gene>
<feature type="region of interest" description="Disordered" evidence="1">
    <location>
        <begin position="155"/>
        <end position="177"/>
    </location>
</feature>
<organism evidence="3 4">
    <name type="scientific">Arthrobacter alpinus</name>
    <dbReference type="NCBI Taxonomy" id="656366"/>
    <lineage>
        <taxon>Bacteria</taxon>
        <taxon>Bacillati</taxon>
        <taxon>Actinomycetota</taxon>
        <taxon>Actinomycetes</taxon>
        <taxon>Micrococcales</taxon>
        <taxon>Micrococcaceae</taxon>
        <taxon>Arthrobacter</taxon>
    </lineage>
</organism>